<keyword evidence="3" id="KW-1185">Reference proteome</keyword>
<dbReference type="EMBL" id="MN994496">
    <property type="protein sequence ID" value="QIN92082.1"/>
    <property type="molecule type" value="Genomic_DNA"/>
</dbReference>
<dbReference type="Proteomes" id="UP000501686">
    <property type="component" value="Segment"/>
</dbReference>
<dbReference type="Pfam" id="PF24084">
    <property type="entry name" value="DUF7369"/>
    <property type="match status" value="1"/>
</dbReference>
<protein>
    <recommendedName>
        <fullName evidence="1">DUF7369 domain-containing protein</fullName>
    </recommendedName>
</protein>
<dbReference type="GeneID" id="55627748"/>
<evidence type="ECO:0000313" key="3">
    <source>
        <dbReference type="Proteomes" id="UP000501686"/>
    </source>
</evidence>
<dbReference type="InterPro" id="IPR055793">
    <property type="entry name" value="DUF7369"/>
</dbReference>
<sequence length="88" mass="10130">MEKVDLEVQETNNFINPTMVDIVNTNMSTYQIKTTEPEKFVLKTDKEGNVTFWDPEGFVELCTNSDNEHLKILLTIYNLGIIEGCRSE</sequence>
<name>A0A6G8QWT9_9CAUD</name>
<accession>A0A6G8QWT9</accession>
<reference evidence="2 3" key="1">
    <citation type="submission" date="2020-01" db="EMBL/GenBank/DDBJ databases">
        <authorList>
            <person name="Llanos C.D."/>
            <person name="Bardales J."/>
        </authorList>
    </citation>
    <scope>NUCLEOTIDE SEQUENCE [LARGE SCALE GENOMIC DNA]</scope>
</reference>
<evidence type="ECO:0000259" key="1">
    <source>
        <dbReference type="Pfam" id="PF24084"/>
    </source>
</evidence>
<organism evidence="2 3">
    <name type="scientific">Phage NBEco002</name>
    <dbReference type="NCBI Taxonomy" id="2991863"/>
    <lineage>
        <taxon>Viruses</taxon>
        <taxon>Duplodnaviria</taxon>
        <taxon>Heunggongvirae</taxon>
        <taxon>Uroviricota</taxon>
        <taxon>Caudoviricetes</taxon>
        <taxon>Demerecviridae</taxon>
        <taxon>Markadamsvirinae</taxon>
        <taxon>Tequintavirus</taxon>
        <taxon>Tequintavirus NBEco002</taxon>
    </lineage>
</organism>
<dbReference type="RefSeq" id="YP_009856945.1">
    <property type="nucleotide sequence ID" value="NC_048855.1"/>
</dbReference>
<evidence type="ECO:0000313" key="2">
    <source>
        <dbReference type="EMBL" id="QIN92082.1"/>
    </source>
</evidence>
<feature type="domain" description="DUF7369" evidence="1">
    <location>
        <begin position="34"/>
        <end position="86"/>
    </location>
</feature>
<proteinExistence type="predicted"/>